<dbReference type="Proteomes" id="UP001432322">
    <property type="component" value="Unassembled WGS sequence"/>
</dbReference>
<dbReference type="EMBL" id="BTSY01000007">
    <property type="protein sequence ID" value="GMT35606.1"/>
    <property type="molecule type" value="Genomic_DNA"/>
</dbReference>
<dbReference type="AlphaFoldDB" id="A0AAV5WUD2"/>
<organism evidence="2 3">
    <name type="scientific">Pristionchus fissidentatus</name>
    <dbReference type="NCBI Taxonomy" id="1538716"/>
    <lineage>
        <taxon>Eukaryota</taxon>
        <taxon>Metazoa</taxon>
        <taxon>Ecdysozoa</taxon>
        <taxon>Nematoda</taxon>
        <taxon>Chromadorea</taxon>
        <taxon>Rhabditida</taxon>
        <taxon>Rhabditina</taxon>
        <taxon>Diplogasteromorpha</taxon>
        <taxon>Diplogasteroidea</taxon>
        <taxon>Neodiplogasteridae</taxon>
        <taxon>Pristionchus</taxon>
    </lineage>
</organism>
<name>A0AAV5WUD2_9BILA</name>
<protein>
    <submittedName>
        <fullName evidence="2">Uncharacterized protein</fullName>
    </submittedName>
</protein>
<feature type="non-terminal residue" evidence="2">
    <location>
        <position position="1"/>
    </location>
</feature>
<feature type="compositionally biased region" description="Polar residues" evidence="1">
    <location>
        <begin position="56"/>
        <end position="69"/>
    </location>
</feature>
<proteinExistence type="predicted"/>
<feature type="region of interest" description="Disordered" evidence="1">
    <location>
        <begin position="54"/>
        <end position="84"/>
    </location>
</feature>
<feature type="non-terminal residue" evidence="2">
    <location>
        <position position="152"/>
    </location>
</feature>
<gene>
    <name evidence="2" type="ORF">PFISCL1PPCAC_26903</name>
</gene>
<feature type="compositionally biased region" description="Basic and acidic residues" evidence="1">
    <location>
        <begin position="70"/>
        <end position="80"/>
    </location>
</feature>
<reference evidence="2" key="1">
    <citation type="submission" date="2023-10" db="EMBL/GenBank/DDBJ databases">
        <title>Genome assembly of Pristionchus species.</title>
        <authorList>
            <person name="Yoshida K."/>
            <person name="Sommer R.J."/>
        </authorList>
    </citation>
    <scope>NUCLEOTIDE SEQUENCE</scope>
    <source>
        <strain evidence="2">RS5133</strain>
    </source>
</reference>
<evidence type="ECO:0000313" key="3">
    <source>
        <dbReference type="Proteomes" id="UP001432322"/>
    </source>
</evidence>
<keyword evidence="3" id="KW-1185">Reference proteome</keyword>
<accession>A0AAV5WUD2</accession>
<evidence type="ECO:0000313" key="2">
    <source>
        <dbReference type="EMBL" id="GMT35606.1"/>
    </source>
</evidence>
<comment type="caution">
    <text evidence="2">The sequence shown here is derived from an EMBL/GenBank/DDBJ whole genome shotgun (WGS) entry which is preliminary data.</text>
</comment>
<evidence type="ECO:0000256" key="1">
    <source>
        <dbReference type="SAM" id="MobiDB-lite"/>
    </source>
</evidence>
<sequence length="152" mass="16403">QQSTISALPIMVSSAAEITYLKTTQRNIIVGMPFLPQGTHHPVCGIKMKIRRDHSNGSSSRYVVQQQQHLHADSPLKAKPDSFLSETTTPLDLTMTKGERSAISSDPGQNDDHLVTTAAISFPQPFFIERLSSGSAMKVSPALLMSSSGPPS</sequence>